<sequence>MTRGETLYGVLGVPADASPADIRAAYKEALLALHPDKQAPGTSATEADAFLRLHSAWQVLKDAELRAAYDMQLLEAGHEKGLFISAEVDLDDMEGHVGKDERLSFSHPCRCGQAFVCAESDLSETADSLLVQCQGCSLIMRVLYTVDGSADQRGPVQSASLRPETDVS</sequence>
<evidence type="ECO:0000256" key="4">
    <source>
        <dbReference type="ARBA" id="ARBA00023004"/>
    </source>
</evidence>
<name>A0AAV1IMK5_9CHLO</name>
<dbReference type="EMBL" id="CAUYUE010000017">
    <property type="protein sequence ID" value="CAK0787467.1"/>
    <property type="molecule type" value="Genomic_DNA"/>
</dbReference>
<evidence type="ECO:0000313" key="7">
    <source>
        <dbReference type="EMBL" id="CAK0787467.1"/>
    </source>
</evidence>
<dbReference type="InterPro" id="IPR036671">
    <property type="entry name" value="DPH_MB_sf"/>
</dbReference>
<dbReference type="InterPro" id="IPR036869">
    <property type="entry name" value="J_dom_sf"/>
</dbReference>
<gene>
    <name evidence="7" type="ORF">CVIRNUC_010687</name>
</gene>
<dbReference type="InterPro" id="IPR007872">
    <property type="entry name" value="DPH_MB_dom"/>
</dbReference>
<keyword evidence="3" id="KW-0862">Zinc</keyword>
<accession>A0AAV1IMK5</accession>
<dbReference type="SUPFAM" id="SSF144217">
    <property type="entry name" value="CSL zinc finger"/>
    <property type="match status" value="1"/>
</dbReference>
<feature type="domain" description="DPH-type MB" evidence="6">
    <location>
        <begin position="84"/>
        <end position="145"/>
    </location>
</feature>
<organism evidence="7 8">
    <name type="scientific">Coccomyxa viridis</name>
    <dbReference type="NCBI Taxonomy" id="1274662"/>
    <lineage>
        <taxon>Eukaryota</taxon>
        <taxon>Viridiplantae</taxon>
        <taxon>Chlorophyta</taxon>
        <taxon>core chlorophytes</taxon>
        <taxon>Trebouxiophyceae</taxon>
        <taxon>Trebouxiophyceae incertae sedis</taxon>
        <taxon>Coccomyxaceae</taxon>
        <taxon>Coccomyxa</taxon>
    </lineage>
</organism>
<feature type="domain" description="J" evidence="5">
    <location>
        <begin position="6"/>
        <end position="73"/>
    </location>
</feature>
<keyword evidence="4" id="KW-0408">Iron</keyword>
<keyword evidence="8" id="KW-1185">Reference proteome</keyword>
<dbReference type="PRINTS" id="PR00625">
    <property type="entry name" value="JDOMAIN"/>
</dbReference>
<comment type="similarity">
    <text evidence="1">Belongs to the DPH4 family.</text>
</comment>
<dbReference type="Pfam" id="PF00226">
    <property type="entry name" value="DnaJ"/>
    <property type="match status" value="1"/>
</dbReference>
<evidence type="ECO:0000259" key="6">
    <source>
        <dbReference type="PROSITE" id="PS51074"/>
    </source>
</evidence>
<proteinExistence type="inferred from homology"/>
<evidence type="ECO:0000259" key="5">
    <source>
        <dbReference type="PROSITE" id="PS50076"/>
    </source>
</evidence>
<dbReference type="SMART" id="SM00271">
    <property type="entry name" value="DnaJ"/>
    <property type="match status" value="1"/>
</dbReference>
<keyword evidence="2" id="KW-0479">Metal-binding</keyword>
<dbReference type="InterPro" id="IPR001623">
    <property type="entry name" value="DnaJ_domain"/>
</dbReference>
<evidence type="ECO:0000256" key="2">
    <source>
        <dbReference type="ARBA" id="ARBA00022723"/>
    </source>
</evidence>
<dbReference type="PROSITE" id="PS50076">
    <property type="entry name" value="DNAJ_2"/>
    <property type="match status" value="1"/>
</dbReference>
<dbReference type="Gene3D" id="3.10.660.10">
    <property type="entry name" value="DPH Zinc finger"/>
    <property type="match status" value="1"/>
</dbReference>
<comment type="caution">
    <text evidence="7">The sequence shown here is derived from an EMBL/GenBank/DDBJ whole genome shotgun (WGS) entry which is preliminary data.</text>
</comment>
<dbReference type="GO" id="GO:0001671">
    <property type="term" value="F:ATPase activator activity"/>
    <property type="evidence" value="ECO:0007669"/>
    <property type="project" value="TreeGrafter"/>
</dbReference>
<dbReference type="Pfam" id="PF05207">
    <property type="entry name" value="Zn_ribbon_CSL"/>
    <property type="match status" value="1"/>
</dbReference>
<dbReference type="PROSITE" id="PS51074">
    <property type="entry name" value="DPH_MB"/>
    <property type="match status" value="1"/>
</dbReference>
<dbReference type="PANTHER" id="PTHR45255:SF1">
    <property type="entry name" value="DNAJ HOMOLOG SUBFAMILY C MEMBER 24"/>
    <property type="match status" value="1"/>
</dbReference>
<evidence type="ECO:0008006" key="9">
    <source>
        <dbReference type="Google" id="ProtNLM"/>
    </source>
</evidence>
<dbReference type="GO" id="GO:0008198">
    <property type="term" value="F:ferrous iron binding"/>
    <property type="evidence" value="ECO:0007669"/>
    <property type="project" value="TreeGrafter"/>
</dbReference>
<evidence type="ECO:0000256" key="3">
    <source>
        <dbReference type="ARBA" id="ARBA00022833"/>
    </source>
</evidence>
<dbReference type="Gene3D" id="1.10.287.110">
    <property type="entry name" value="DnaJ domain"/>
    <property type="match status" value="1"/>
</dbReference>
<dbReference type="Proteomes" id="UP001314263">
    <property type="component" value="Unassembled WGS sequence"/>
</dbReference>
<reference evidence="7 8" key="1">
    <citation type="submission" date="2023-10" db="EMBL/GenBank/DDBJ databases">
        <authorList>
            <person name="Maclean D."/>
            <person name="Macfadyen A."/>
        </authorList>
    </citation>
    <scope>NUCLEOTIDE SEQUENCE [LARGE SCALE GENOMIC DNA]</scope>
</reference>
<dbReference type="PANTHER" id="PTHR45255">
    <property type="entry name" value="DNAJ HOMOLOG SUBFAMILY C MEMBER 24"/>
    <property type="match status" value="1"/>
</dbReference>
<evidence type="ECO:0000313" key="8">
    <source>
        <dbReference type="Proteomes" id="UP001314263"/>
    </source>
</evidence>
<protein>
    <recommendedName>
        <fullName evidence="9">Diphthamide biosynthesis protein 4</fullName>
    </recommendedName>
</protein>
<dbReference type="CDD" id="cd06257">
    <property type="entry name" value="DnaJ"/>
    <property type="match status" value="1"/>
</dbReference>
<evidence type="ECO:0000256" key="1">
    <source>
        <dbReference type="ARBA" id="ARBA00006169"/>
    </source>
</evidence>
<dbReference type="AlphaFoldDB" id="A0AAV1IMK5"/>
<dbReference type="SUPFAM" id="SSF46565">
    <property type="entry name" value="Chaperone J-domain"/>
    <property type="match status" value="1"/>
</dbReference>